<feature type="active site" description="Proton acceptor" evidence="7 8">
    <location>
        <position position="181"/>
    </location>
</feature>
<comment type="cofactor">
    <cofactor evidence="7 10">
        <name>Mg(2+)</name>
        <dbReference type="ChEBI" id="CHEBI:18420"/>
    </cofactor>
    <text evidence="7 10">Binds 1 Mg(2+) ion per subunit.</text>
</comment>
<keyword evidence="4 7" id="KW-0566">Pantothenate biosynthesis</keyword>
<protein>
    <recommendedName>
        <fullName evidence="7">3-methyl-2-oxobutanoate hydroxymethyltransferase</fullName>
        <ecNumber evidence="7">2.1.2.11</ecNumber>
    </recommendedName>
    <alternativeName>
        <fullName evidence="7">Ketopantoate hydroxymethyltransferase</fullName>
        <shortName evidence="7">KPHMT</shortName>
    </alternativeName>
</protein>
<evidence type="ECO:0000313" key="11">
    <source>
        <dbReference type="EMBL" id="QQT00176.1"/>
    </source>
</evidence>
<evidence type="ECO:0000313" key="12">
    <source>
        <dbReference type="Proteomes" id="UP000595254"/>
    </source>
</evidence>
<keyword evidence="7 10" id="KW-0479">Metal-binding</keyword>
<dbReference type="FunFam" id="3.20.20.60:FF:000003">
    <property type="entry name" value="3-methyl-2-oxobutanoate hydroxymethyltransferase"/>
    <property type="match status" value="1"/>
</dbReference>
<name>A0A974S070_PERPY</name>
<sequence length="278" mass="29929">MKRSGHFLKMKQDDEKMVMVTAYDYPSAKLAEQAGVDMILVGDSLGMVVLGYESTIPVTVDDMIHHSKAVKRGAPNTFVVTDMPFMSYHSSLEETMKNAAKIIQTGNADALKLEGADEVLEKISALTKAGVPIIAHLGLTPQSVGVLGGYKVQGKSAESAKKLIEDAKKCEEAGAIALVLECVPHQVAKLVTETLGIPTIGIGAGPDTDGQVLVYHDVINYGVDRVAKFVKTYGNANELIRQALESYVSEVKTRDFPALQHSFTMNDEEVNALYGGQS</sequence>
<accession>A0A974S070</accession>
<feature type="binding site" evidence="7 9">
    <location>
        <begin position="43"/>
        <end position="44"/>
    </location>
    <ligand>
        <name>3-methyl-2-oxobutanoate</name>
        <dbReference type="ChEBI" id="CHEBI:11851"/>
    </ligand>
</feature>
<dbReference type="EC" id="2.1.2.11" evidence="7"/>
<keyword evidence="5 7" id="KW-0808">Transferase</keyword>
<evidence type="ECO:0000256" key="9">
    <source>
        <dbReference type="PIRSR" id="PIRSR000388-2"/>
    </source>
</evidence>
<comment type="catalytic activity">
    <reaction evidence="7">
        <text>(6R)-5,10-methylene-5,6,7,8-tetrahydrofolate + 3-methyl-2-oxobutanoate + H2O = 2-dehydropantoate + (6S)-5,6,7,8-tetrahydrofolate</text>
        <dbReference type="Rhea" id="RHEA:11824"/>
        <dbReference type="ChEBI" id="CHEBI:11561"/>
        <dbReference type="ChEBI" id="CHEBI:11851"/>
        <dbReference type="ChEBI" id="CHEBI:15377"/>
        <dbReference type="ChEBI" id="CHEBI:15636"/>
        <dbReference type="ChEBI" id="CHEBI:57453"/>
        <dbReference type="EC" id="2.1.2.11"/>
    </reaction>
</comment>
<proteinExistence type="inferred from homology"/>
<feature type="binding site" evidence="7 9">
    <location>
        <position position="112"/>
    </location>
    <ligand>
        <name>3-methyl-2-oxobutanoate</name>
        <dbReference type="ChEBI" id="CHEBI:11851"/>
    </ligand>
</feature>
<dbReference type="InterPro" id="IPR015813">
    <property type="entry name" value="Pyrv/PenolPyrv_kinase-like_dom"/>
</dbReference>
<dbReference type="NCBIfam" id="NF001452">
    <property type="entry name" value="PRK00311.1"/>
    <property type="match status" value="1"/>
</dbReference>
<comment type="pathway">
    <text evidence="1 7">Cofactor biosynthesis; (R)-pantothenate biosynthesis; (R)-pantoate from 3-methyl-2-oxobutanoate: step 1/2.</text>
</comment>
<feature type="binding site" evidence="7 10">
    <location>
        <position position="82"/>
    </location>
    <ligand>
        <name>Mg(2+)</name>
        <dbReference type="ChEBI" id="CHEBI:18420"/>
    </ligand>
</feature>
<dbReference type="SUPFAM" id="SSF51621">
    <property type="entry name" value="Phosphoenolpyruvate/pyruvate domain"/>
    <property type="match status" value="1"/>
</dbReference>
<dbReference type="Pfam" id="PF02548">
    <property type="entry name" value="Pantoate_transf"/>
    <property type="match status" value="1"/>
</dbReference>
<feature type="binding site" evidence="7 10">
    <location>
        <position position="114"/>
    </location>
    <ligand>
        <name>Mg(2+)</name>
        <dbReference type="ChEBI" id="CHEBI:18420"/>
    </ligand>
</feature>
<comment type="similarity">
    <text evidence="2 7">Belongs to the PanB family.</text>
</comment>
<dbReference type="Gene3D" id="3.20.20.60">
    <property type="entry name" value="Phosphoenolpyruvate-binding domains"/>
    <property type="match status" value="1"/>
</dbReference>
<dbReference type="EMBL" id="CP068053">
    <property type="protein sequence ID" value="QQT00176.1"/>
    <property type="molecule type" value="Genomic_DNA"/>
</dbReference>
<evidence type="ECO:0000256" key="6">
    <source>
        <dbReference type="ARBA" id="ARBA00056497"/>
    </source>
</evidence>
<dbReference type="KEGG" id="ppsr:I6J18_21775"/>
<feature type="binding site" evidence="7 9">
    <location>
        <position position="82"/>
    </location>
    <ligand>
        <name>3-methyl-2-oxobutanoate</name>
        <dbReference type="ChEBI" id="CHEBI:11851"/>
    </ligand>
</feature>
<evidence type="ECO:0000256" key="10">
    <source>
        <dbReference type="PIRSR" id="PIRSR000388-3"/>
    </source>
</evidence>
<comment type="subcellular location">
    <subcellularLocation>
        <location evidence="7">Cytoplasm</location>
    </subcellularLocation>
</comment>
<dbReference type="PIRSF" id="PIRSF000388">
    <property type="entry name" value="Pantoate_hydroxy_MeTrfase"/>
    <property type="match status" value="1"/>
</dbReference>
<feature type="binding site" evidence="7 10">
    <location>
        <position position="43"/>
    </location>
    <ligand>
        <name>Mg(2+)</name>
        <dbReference type="ChEBI" id="CHEBI:18420"/>
    </ligand>
</feature>
<evidence type="ECO:0000256" key="8">
    <source>
        <dbReference type="PIRSR" id="PIRSR000388-1"/>
    </source>
</evidence>
<evidence type="ECO:0000256" key="5">
    <source>
        <dbReference type="ARBA" id="ARBA00022679"/>
    </source>
</evidence>
<dbReference type="PANTHER" id="PTHR20881:SF0">
    <property type="entry name" value="3-METHYL-2-OXOBUTANOATE HYDROXYMETHYLTRANSFERASE"/>
    <property type="match status" value="1"/>
</dbReference>
<dbReference type="GO" id="GO:0000287">
    <property type="term" value="F:magnesium ion binding"/>
    <property type="evidence" value="ECO:0007669"/>
    <property type="project" value="TreeGrafter"/>
</dbReference>
<dbReference type="NCBIfam" id="TIGR00222">
    <property type="entry name" value="panB"/>
    <property type="match status" value="1"/>
</dbReference>
<dbReference type="CDD" id="cd06557">
    <property type="entry name" value="KPHMT-like"/>
    <property type="match status" value="1"/>
</dbReference>
<keyword evidence="7" id="KW-0963">Cytoplasm</keyword>
<keyword evidence="7 10" id="KW-0460">Magnesium</keyword>
<comment type="subunit">
    <text evidence="3 7">Homodecamer; pentamer of dimers.</text>
</comment>
<dbReference type="PANTHER" id="PTHR20881">
    <property type="entry name" value="3-METHYL-2-OXOBUTANOATE HYDROXYMETHYLTRANSFERASE"/>
    <property type="match status" value="1"/>
</dbReference>
<comment type="function">
    <text evidence="6 7">Catalyzes the reversible reaction in which hydroxymethyl group from 5,10-methylenetetrahydrofolate is transferred onto alpha-ketoisovalerate to form ketopantoate.</text>
</comment>
<dbReference type="InterPro" id="IPR003700">
    <property type="entry name" value="Pantoate_hydroxy_MeTrfase"/>
</dbReference>
<dbReference type="Proteomes" id="UP000595254">
    <property type="component" value="Chromosome"/>
</dbReference>
<organism evidence="11 12">
    <name type="scientific">Peribacillus psychrosaccharolyticus</name>
    <name type="common">Bacillus psychrosaccharolyticus</name>
    <dbReference type="NCBI Taxonomy" id="1407"/>
    <lineage>
        <taxon>Bacteria</taxon>
        <taxon>Bacillati</taxon>
        <taxon>Bacillota</taxon>
        <taxon>Bacilli</taxon>
        <taxon>Bacillales</taxon>
        <taxon>Bacillaceae</taxon>
        <taxon>Peribacillus</taxon>
    </lineage>
</organism>
<evidence type="ECO:0000256" key="3">
    <source>
        <dbReference type="ARBA" id="ARBA00011424"/>
    </source>
</evidence>
<dbReference type="InterPro" id="IPR040442">
    <property type="entry name" value="Pyrv_kinase-like_dom_sf"/>
</dbReference>
<evidence type="ECO:0000256" key="4">
    <source>
        <dbReference type="ARBA" id="ARBA00022655"/>
    </source>
</evidence>
<evidence type="ECO:0000256" key="7">
    <source>
        <dbReference type="HAMAP-Rule" id="MF_00156"/>
    </source>
</evidence>
<evidence type="ECO:0000256" key="1">
    <source>
        <dbReference type="ARBA" id="ARBA00005033"/>
    </source>
</evidence>
<evidence type="ECO:0000256" key="2">
    <source>
        <dbReference type="ARBA" id="ARBA00008676"/>
    </source>
</evidence>
<dbReference type="AlphaFoldDB" id="A0A974S070"/>
<dbReference type="GO" id="GO:0015940">
    <property type="term" value="P:pantothenate biosynthetic process"/>
    <property type="evidence" value="ECO:0007669"/>
    <property type="project" value="UniProtKB-UniRule"/>
</dbReference>
<dbReference type="RefSeq" id="WP_040376262.1">
    <property type="nucleotide sequence ID" value="NZ_CP068053.1"/>
</dbReference>
<reference evidence="11 12" key="1">
    <citation type="submission" date="2021-01" db="EMBL/GenBank/DDBJ databases">
        <title>FDA dAtabase for Regulatory Grade micrObial Sequences (FDA-ARGOS): Supporting development and validation of Infectious Disease Dx tests.</title>
        <authorList>
            <person name="Nelson B."/>
            <person name="Plummer A."/>
            <person name="Tallon L."/>
            <person name="Sadzewicz L."/>
            <person name="Zhao X."/>
            <person name="Boylan J."/>
            <person name="Ott S."/>
            <person name="Bowen H."/>
            <person name="Vavikolanu K."/>
            <person name="Mehta A."/>
            <person name="Aluvathingal J."/>
            <person name="Nadendla S."/>
            <person name="Myers T."/>
            <person name="Yan Y."/>
            <person name="Sichtig H."/>
        </authorList>
    </citation>
    <scope>NUCLEOTIDE SEQUENCE [LARGE SCALE GENOMIC DNA]</scope>
    <source>
        <strain evidence="11 12">FDAARGOS_1161</strain>
    </source>
</reference>
<dbReference type="GO" id="GO:0005737">
    <property type="term" value="C:cytoplasm"/>
    <property type="evidence" value="ECO:0007669"/>
    <property type="project" value="UniProtKB-SubCell"/>
</dbReference>
<keyword evidence="12" id="KW-1185">Reference proteome</keyword>
<dbReference type="HAMAP" id="MF_00156">
    <property type="entry name" value="PanB"/>
    <property type="match status" value="1"/>
</dbReference>
<dbReference type="GO" id="GO:0003864">
    <property type="term" value="F:3-methyl-2-oxobutanoate hydroxymethyltransferase activity"/>
    <property type="evidence" value="ECO:0007669"/>
    <property type="project" value="UniProtKB-UniRule"/>
</dbReference>
<gene>
    <name evidence="7 11" type="primary">panB</name>
    <name evidence="11" type="ORF">I6J18_21775</name>
</gene>